<reference evidence="1 2" key="1">
    <citation type="submission" date="2018-09" db="EMBL/GenBank/DDBJ databases">
        <title>Genomic investigation of the strawberry pathogen Phytophthora fragariae indicates pathogenicity is determined by transcriptional variation in three key races.</title>
        <authorList>
            <person name="Adams T.M."/>
            <person name="Armitage A.D."/>
            <person name="Sobczyk M.K."/>
            <person name="Bates H.J."/>
            <person name="Dunwell J.M."/>
            <person name="Nellist C.F."/>
            <person name="Harrison R.J."/>
        </authorList>
    </citation>
    <scope>NUCLEOTIDE SEQUENCE [LARGE SCALE GENOMIC DNA]</scope>
    <source>
        <strain evidence="1 2">NOV-77</strain>
    </source>
</reference>
<protein>
    <submittedName>
        <fullName evidence="1">Uncharacterized protein</fullName>
    </submittedName>
</protein>
<gene>
    <name evidence="1" type="ORF">PF008_g27124</name>
</gene>
<dbReference type="EMBL" id="QXFY01003500">
    <property type="protein sequence ID" value="KAE9284575.1"/>
    <property type="molecule type" value="Genomic_DNA"/>
</dbReference>
<proteinExistence type="predicted"/>
<name>A0A6G0QFT1_9STRA</name>
<dbReference type="Proteomes" id="UP000486351">
    <property type="component" value="Unassembled WGS sequence"/>
</dbReference>
<accession>A0A6G0QFT1</accession>
<comment type="caution">
    <text evidence="1">The sequence shown here is derived from an EMBL/GenBank/DDBJ whole genome shotgun (WGS) entry which is preliminary data.</text>
</comment>
<sequence length="152" mass="15192">MGHMDFVVTLAVAPDFDLAVTPDTAVALKNAAMTLIDQVVALFTNLELLTDAEVVPVAPGGAAHGLDGGASHGLLGGAVYGLLLEPPTDLVVGRPTDMMVEGPTDVVAELPTDSLVERSTDLLLELGGASADGPDGGVSHGRGGAAAQWLGG</sequence>
<evidence type="ECO:0000313" key="2">
    <source>
        <dbReference type="Proteomes" id="UP000486351"/>
    </source>
</evidence>
<organism evidence="1 2">
    <name type="scientific">Phytophthora fragariae</name>
    <dbReference type="NCBI Taxonomy" id="53985"/>
    <lineage>
        <taxon>Eukaryota</taxon>
        <taxon>Sar</taxon>
        <taxon>Stramenopiles</taxon>
        <taxon>Oomycota</taxon>
        <taxon>Peronosporomycetes</taxon>
        <taxon>Peronosporales</taxon>
        <taxon>Peronosporaceae</taxon>
        <taxon>Phytophthora</taxon>
    </lineage>
</organism>
<evidence type="ECO:0000313" key="1">
    <source>
        <dbReference type="EMBL" id="KAE9284575.1"/>
    </source>
</evidence>
<dbReference type="AlphaFoldDB" id="A0A6G0QFT1"/>